<dbReference type="EMBL" id="WMJZ01000048">
    <property type="protein sequence ID" value="MTH48645.1"/>
    <property type="molecule type" value="Genomic_DNA"/>
</dbReference>
<dbReference type="Proteomes" id="UP000477739">
    <property type="component" value="Unassembled WGS sequence"/>
</dbReference>
<dbReference type="AlphaFoldDB" id="A0A6L6IQY1"/>
<proteinExistence type="predicted"/>
<evidence type="ECO:0000313" key="2">
    <source>
        <dbReference type="Proteomes" id="UP000477739"/>
    </source>
</evidence>
<keyword evidence="2" id="KW-1185">Reference proteome</keyword>
<sequence>MKSLSLAVLGTGLLISYATSGQEWKSECISYYQMQLPDSLEVGLYPVVGFVNPDERPEGNGFFITRRYAGNGITFSDKYNSAQADAVQAQFSSFYYDGYELDITSEDRSQINFSEYKKRVIDNINFRTEVIRKYKERDLRLLNKPMESKTEFNRKYSHILKDYQNAFVDYDYRGYTIYINSGRRLYHFWGRNEPDTGERTQTAEAQVEKSEPEVRSLLKRFRPRKLYEVPAEQGFCLPYGFIAGDSGDEPRNMGVTYRLKN</sequence>
<comment type="caution">
    <text evidence="1">The sequence shown here is derived from an EMBL/GenBank/DDBJ whole genome shotgun (WGS) entry which is preliminary data.</text>
</comment>
<protein>
    <submittedName>
        <fullName evidence="1">Uncharacterized protein</fullName>
    </submittedName>
</protein>
<organism evidence="1 2">
    <name type="scientific">Intestinirhabdus alba</name>
    <dbReference type="NCBI Taxonomy" id="2899544"/>
    <lineage>
        <taxon>Bacteria</taxon>
        <taxon>Pseudomonadati</taxon>
        <taxon>Pseudomonadota</taxon>
        <taxon>Gammaproteobacteria</taxon>
        <taxon>Enterobacterales</taxon>
        <taxon>Enterobacteriaceae</taxon>
        <taxon>Intestinirhabdus</taxon>
    </lineage>
</organism>
<accession>A0A6L6IQY1</accession>
<reference evidence="1 2" key="1">
    <citation type="submission" date="2019-11" db="EMBL/GenBank/DDBJ databases">
        <title>Escherichia alba sp. nov. isolated from the gut of plastic-eating superworms Zophobas atratus.</title>
        <authorList>
            <person name="Yang Y."/>
        </authorList>
    </citation>
    <scope>NUCLEOTIDE SEQUENCE [LARGE SCALE GENOMIC DNA]</scope>
    <source>
        <strain evidence="2">BIT-B35</strain>
    </source>
</reference>
<evidence type="ECO:0000313" key="1">
    <source>
        <dbReference type="EMBL" id="MTH48645.1"/>
    </source>
</evidence>
<name>A0A6L6IQY1_9ENTR</name>
<gene>
    <name evidence="1" type="ORF">GJV78_20835</name>
</gene>
<feature type="non-terminal residue" evidence="1">
    <location>
        <position position="261"/>
    </location>
</feature>